<dbReference type="AlphaFoldDB" id="A0A6V8NWN5"/>
<reference evidence="1 2" key="1">
    <citation type="journal article" date="2020" name="Front. Microbiol.">
        <title>Single-cell genomics of novel Actinobacteria with the Wood-Ljungdahl pathway discovered in a serpentinizing system.</title>
        <authorList>
            <person name="Merino N."/>
            <person name="Kawai M."/>
            <person name="Boyd E.S."/>
            <person name="Colman D.R."/>
            <person name="McGlynn S.E."/>
            <person name="Nealson K.H."/>
            <person name="Kurokawa K."/>
            <person name="Hongoh Y."/>
        </authorList>
    </citation>
    <scope>NUCLEOTIDE SEQUENCE [LARGE SCALE GENOMIC DNA]</scope>
    <source>
        <strain evidence="1 2">S25</strain>
    </source>
</reference>
<sequence length="29" mass="3307">MLELGGKIEEHLHFLLEIQKKNSGAFNLP</sequence>
<proteinExistence type="predicted"/>
<gene>
    <name evidence="1" type="ORF">HKBW3S25_00077</name>
</gene>
<accession>A0A6V8NWN5</accession>
<dbReference type="Proteomes" id="UP000543224">
    <property type="component" value="Unassembled WGS sequence"/>
</dbReference>
<evidence type="ECO:0000313" key="1">
    <source>
        <dbReference type="EMBL" id="GFP24639.1"/>
    </source>
</evidence>
<evidence type="ECO:0000313" key="2">
    <source>
        <dbReference type="Proteomes" id="UP000543224"/>
    </source>
</evidence>
<dbReference type="EMBL" id="BLRX01000005">
    <property type="protein sequence ID" value="GFP24639.1"/>
    <property type="molecule type" value="Genomic_DNA"/>
</dbReference>
<comment type="caution">
    <text evidence="1">The sequence shown here is derived from an EMBL/GenBank/DDBJ whole genome shotgun (WGS) entry which is preliminary data.</text>
</comment>
<protein>
    <submittedName>
        <fullName evidence="1">Uncharacterized protein</fullName>
    </submittedName>
</protein>
<organism evidence="1 2">
    <name type="scientific">Candidatus Hakubella thermalkaliphila</name>
    <dbReference type="NCBI Taxonomy" id="2754717"/>
    <lineage>
        <taxon>Bacteria</taxon>
        <taxon>Bacillati</taxon>
        <taxon>Actinomycetota</taxon>
        <taxon>Actinomycetota incertae sedis</taxon>
        <taxon>Candidatus Hakubellales</taxon>
        <taxon>Candidatus Hakubellaceae</taxon>
        <taxon>Candidatus Hakubella</taxon>
    </lineage>
</organism>
<name>A0A6V8NWN5_9ACTN</name>